<gene>
    <name evidence="2" type="ORF">E0F88_22370</name>
</gene>
<dbReference type="RefSeq" id="WP_131960511.1">
    <property type="nucleotide sequence ID" value="NZ_SMFL01000009.1"/>
</dbReference>
<proteinExistence type="predicted"/>
<dbReference type="SUPFAM" id="SSF51735">
    <property type="entry name" value="NAD(P)-binding Rossmann-fold domains"/>
    <property type="match status" value="1"/>
</dbReference>
<dbReference type="InterPro" id="IPR036291">
    <property type="entry name" value="NAD(P)-bd_dom_sf"/>
</dbReference>
<comment type="caution">
    <text evidence="2">The sequence shown here is derived from an EMBL/GenBank/DDBJ whole genome shotgun (WGS) entry which is preliminary data.</text>
</comment>
<dbReference type="Gene3D" id="3.40.50.720">
    <property type="entry name" value="NAD(P)-binding Rossmann-like Domain"/>
    <property type="match status" value="1"/>
</dbReference>
<reference evidence="2 3" key="1">
    <citation type="submission" date="2019-03" db="EMBL/GenBank/DDBJ databases">
        <title>Dyadobacter AR-3-6 sp. nov., isolated from arctic soil.</title>
        <authorList>
            <person name="Chaudhary D.K."/>
        </authorList>
    </citation>
    <scope>NUCLEOTIDE SEQUENCE [LARGE SCALE GENOMIC DNA]</scope>
    <source>
        <strain evidence="2 3">AR-3-6</strain>
    </source>
</reference>
<dbReference type="OrthoDB" id="751203at2"/>
<dbReference type="EMBL" id="SMFL01000009">
    <property type="protein sequence ID" value="TDE12443.1"/>
    <property type="molecule type" value="Genomic_DNA"/>
</dbReference>
<evidence type="ECO:0000313" key="3">
    <source>
        <dbReference type="Proteomes" id="UP000294850"/>
    </source>
</evidence>
<dbReference type="AlphaFoldDB" id="A0A4R5DNZ8"/>
<name>A0A4R5DNZ8_9BACT</name>
<dbReference type="PANTHER" id="PTHR43574">
    <property type="entry name" value="EPIMERASE-RELATED"/>
    <property type="match status" value="1"/>
</dbReference>
<keyword evidence="3" id="KW-1185">Reference proteome</keyword>
<accession>A0A4R5DNZ8</accession>
<evidence type="ECO:0000313" key="2">
    <source>
        <dbReference type="EMBL" id="TDE12443.1"/>
    </source>
</evidence>
<sequence>MNKESKIEKKRVSILGCGWLGLQLAKRLQELDITSEIKGSTTSAAKLETFQKEGIQGVEFSLNPEFSAGEEIITSFFDSDFLVISIPPRLGKHEPGFHPEQIAAVVKAVQKSPVQEIIFISSTGIYPDLNRVVTEQDVTTPDESAAPDMVSAENLLFELRENMTVSVLRFGGLIGYERIPGKYVKGLKNMTTGSLPVNYIHPDDAVEIIITIMQKGVLNETFNIVAPSHPTRREVYESTCAEFNWEAPTFSEPEIKPDFKIISADKFSTFYKYSFRFPDPLYFKYQLPEN</sequence>
<keyword evidence="1" id="KW-0520">NAD</keyword>
<protein>
    <submittedName>
        <fullName evidence="2">NAD-dependent dehydratase</fullName>
    </submittedName>
</protein>
<dbReference type="Proteomes" id="UP000294850">
    <property type="component" value="Unassembled WGS sequence"/>
</dbReference>
<organism evidence="2 3">
    <name type="scientific">Dyadobacter psychrotolerans</name>
    <dbReference type="NCBI Taxonomy" id="2541721"/>
    <lineage>
        <taxon>Bacteria</taxon>
        <taxon>Pseudomonadati</taxon>
        <taxon>Bacteroidota</taxon>
        <taxon>Cytophagia</taxon>
        <taxon>Cytophagales</taxon>
        <taxon>Spirosomataceae</taxon>
        <taxon>Dyadobacter</taxon>
    </lineage>
</organism>
<evidence type="ECO:0000256" key="1">
    <source>
        <dbReference type="ARBA" id="ARBA00023027"/>
    </source>
</evidence>